<accession>A0ABW0PXN8</accession>
<dbReference type="Pfam" id="PF13579">
    <property type="entry name" value="Glyco_trans_4_4"/>
    <property type="match status" value="1"/>
</dbReference>
<dbReference type="InterPro" id="IPR028098">
    <property type="entry name" value="Glyco_trans_4-like_N"/>
</dbReference>
<sequence>MRILVLSALYPPDSRGGAENSAANLTRWLAGQGHEMAVLTTAASRDEELHGVEQDGVRIWRLRTPHVYPLREAPHAARWKKPIWHAQDHVDPRNRRAVARVLDAFRPDFVNIHFIQGIGYNALSEIAARHLPTLFVLHDLGLACMRMSMFRKDASCKAQCIGCRASSFYKAGLIRRFERIGFCSPSRANLTALAALFPIGRYPHTSIPNPNFYPLPQGERAPSDRLRLLYVGRLHRSKGVEGLLDVAATLAETQHFSLTIVGDGPEGERLRRRYGDAEWLHFLGHVPESEVGDLMHDADLLCVPSIWRENWPGVAVRALEMGLPVLGSRIGGLPELIDPGVTGDLVEPGDRAAWIEALRRVLVDPAEVARWRRNAEALRGRFDQNRLGERMLAFMATIAGHPVAVQNRAEQALDAG</sequence>
<protein>
    <submittedName>
        <fullName evidence="3">Glycosyltransferase family 4 protein</fullName>
    </submittedName>
</protein>
<reference evidence="4" key="1">
    <citation type="journal article" date="2019" name="Int. J. Syst. Evol. Microbiol.">
        <title>The Global Catalogue of Microorganisms (GCM) 10K type strain sequencing project: providing services to taxonomists for standard genome sequencing and annotation.</title>
        <authorList>
            <consortium name="The Broad Institute Genomics Platform"/>
            <consortium name="The Broad Institute Genome Sequencing Center for Infectious Disease"/>
            <person name="Wu L."/>
            <person name="Ma J."/>
        </authorList>
    </citation>
    <scope>NUCLEOTIDE SEQUENCE [LARGE SCALE GENOMIC DNA]</scope>
    <source>
        <strain evidence="4">KACC 12633</strain>
    </source>
</reference>
<organism evidence="3 4">
    <name type="scientific">Kaistia terrae</name>
    <dbReference type="NCBI Taxonomy" id="537017"/>
    <lineage>
        <taxon>Bacteria</taxon>
        <taxon>Pseudomonadati</taxon>
        <taxon>Pseudomonadota</taxon>
        <taxon>Alphaproteobacteria</taxon>
        <taxon>Hyphomicrobiales</taxon>
        <taxon>Kaistiaceae</taxon>
        <taxon>Kaistia</taxon>
    </lineage>
</organism>
<name>A0ABW0PXN8_9HYPH</name>
<evidence type="ECO:0000313" key="3">
    <source>
        <dbReference type="EMBL" id="MFC5516242.1"/>
    </source>
</evidence>
<dbReference type="SUPFAM" id="SSF53756">
    <property type="entry name" value="UDP-Glycosyltransferase/glycogen phosphorylase"/>
    <property type="match status" value="1"/>
</dbReference>
<dbReference type="Gene3D" id="3.40.50.2000">
    <property type="entry name" value="Glycogen Phosphorylase B"/>
    <property type="match status" value="2"/>
</dbReference>
<dbReference type="Proteomes" id="UP001596150">
    <property type="component" value="Unassembled WGS sequence"/>
</dbReference>
<evidence type="ECO:0000313" key="4">
    <source>
        <dbReference type="Proteomes" id="UP001596150"/>
    </source>
</evidence>
<dbReference type="Pfam" id="PF00534">
    <property type="entry name" value="Glycos_transf_1"/>
    <property type="match status" value="1"/>
</dbReference>
<dbReference type="PANTHER" id="PTHR45947">
    <property type="entry name" value="SULFOQUINOVOSYL TRANSFERASE SQD2"/>
    <property type="match status" value="1"/>
</dbReference>
<dbReference type="InterPro" id="IPR050194">
    <property type="entry name" value="Glycosyltransferase_grp1"/>
</dbReference>
<keyword evidence="4" id="KW-1185">Reference proteome</keyword>
<feature type="domain" description="Glycosyl transferase family 1" evidence="1">
    <location>
        <begin position="219"/>
        <end position="376"/>
    </location>
</feature>
<dbReference type="InterPro" id="IPR001296">
    <property type="entry name" value="Glyco_trans_1"/>
</dbReference>
<comment type="caution">
    <text evidence="3">The sequence shown here is derived from an EMBL/GenBank/DDBJ whole genome shotgun (WGS) entry which is preliminary data.</text>
</comment>
<dbReference type="CDD" id="cd03823">
    <property type="entry name" value="GT4_ExpE7-like"/>
    <property type="match status" value="1"/>
</dbReference>
<dbReference type="PANTHER" id="PTHR45947:SF3">
    <property type="entry name" value="SULFOQUINOVOSYL TRANSFERASE SQD2"/>
    <property type="match status" value="1"/>
</dbReference>
<evidence type="ECO:0000259" key="1">
    <source>
        <dbReference type="Pfam" id="PF00534"/>
    </source>
</evidence>
<dbReference type="RefSeq" id="WP_266341555.1">
    <property type="nucleotide sequence ID" value="NZ_JAPKNH010000001.1"/>
</dbReference>
<gene>
    <name evidence="3" type="ORF">ACFPP9_10710</name>
</gene>
<feature type="domain" description="Glycosyltransferase subfamily 4-like N-terminal" evidence="2">
    <location>
        <begin position="16"/>
        <end position="142"/>
    </location>
</feature>
<evidence type="ECO:0000259" key="2">
    <source>
        <dbReference type="Pfam" id="PF13579"/>
    </source>
</evidence>
<proteinExistence type="predicted"/>
<dbReference type="EMBL" id="JBHSML010000003">
    <property type="protein sequence ID" value="MFC5516242.1"/>
    <property type="molecule type" value="Genomic_DNA"/>
</dbReference>